<protein>
    <submittedName>
        <fullName evidence="5">Beta-lactamase family protein</fullName>
    </submittedName>
</protein>
<proteinExistence type="predicted"/>
<dbReference type="Proteomes" id="UP000663918">
    <property type="component" value="Chromosome"/>
</dbReference>
<dbReference type="PANTHER" id="PTHR46825">
    <property type="entry name" value="D-ALANYL-D-ALANINE-CARBOXYPEPTIDASE/ENDOPEPTIDASE AMPH"/>
    <property type="match status" value="1"/>
</dbReference>
<evidence type="ECO:0000313" key="5">
    <source>
        <dbReference type="EMBL" id="QTC91521.1"/>
    </source>
</evidence>
<dbReference type="KEGG" id="bgoe:IFJ75_00865"/>
<dbReference type="AlphaFoldDB" id="A0A975C597"/>
<dbReference type="GO" id="GO:0016020">
    <property type="term" value="C:membrane"/>
    <property type="evidence" value="ECO:0007669"/>
    <property type="project" value="UniProtKB-SubCell"/>
</dbReference>
<evidence type="ECO:0000313" key="6">
    <source>
        <dbReference type="Proteomes" id="UP000663918"/>
    </source>
</evidence>
<feature type="chain" id="PRO_5037271338" evidence="3">
    <location>
        <begin position="27"/>
        <end position="385"/>
    </location>
</feature>
<dbReference type="PANTHER" id="PTHR46825:SF11">
    <property type="entry name" value="PENICILLIN-BINDING PROTEIN 4"/>
    <property type="match status" value="1"/>
</dbReference>
<feature type="signal peptide" evidence="3">
    <location>
        <begin position="1"/>
        <end position="26"/>
    </location>
</feature>
<reference evidence="5" key="1">
    <citation type="submission" date="2020-09" db="EMBL/GenBank/DDBJ databases">
        <title>Brevundimonas sp. LVF2 isolated from a puddle in Goettingen, Germany.</title>
        <authorList>
            <person name="Friedrich I."/>
            <person name="Klassen A."/>
            <person name="Hannes N."/>
            <person name="Schneider D."/>
            <person name="Hertel R."/>
            <person name="Daniel R."/>
        </authorList>
    </citation>
    <scope>NUCLEOTIDE SEQUENCE</scope>
    <source>
        <strain evidence="5">LVF2</strain>
    </source>
</reference>
<dbReference type="InterPro" id="IPR001466">
    <property type="entry name" value="Beta-lactam-related"/>
</dbReference>
<evidence type="ECO:0000259" key="4">
    <source>
        <dbReference type="Pfam" id="PF00144"/>
    </source>
</evidence>
<accession>A0A975C597</accession>
<sequence>MIPIDRRALMTGALAVSGLAANAAFAQDLSIRPAGSAATGPDAALDMAAALAGGPPAIAAGIVTREGLEWSGVRGVRQAGGTDKATLDDRWHLGSNTKAMTAAVFARLVDQGRAKWAMPLSEAFPGAALDPAFADVTLDDLMRHKAGLTDAAMASPNVARADPRPVMEQRAAVVDGALSRPPAGTKGAFAYANINYVLVGAAIERISGKPWEEMMGSEIFQPLGLTTAGFGAPATDAKGGANVWGHRVAPDGTKIPMDPAGAADNPALYGPAATAHMTLADYATWIRAMIGGAPEGWLRPERIGVLTTPLPGDTYAMGWIARPESWAGDTVTIAHEGSNTLWHAIAVAAPAKGLGFIVLSNGGIQGRATAVPLIQRLIRERTAAS</sequence>
<evidence type="ECO:0000256" key="2">
    <source>
        <dbReference type="ARBA" id="ARBA00023136"/>
    </source>
</evidence>
<evidence type="ECO:0000256" key="3">
    <source>
        <dbReference type="SAM" id="SignalP"/>
    </source>
</evidence>
<dbReference type="EMBL" id="CP062222">
    <property type="protein sequence ID" value="QTC91521.1"/>
    <property type="molecule type" value="Genomic_DNA"/>
</dbReference>
<dbReference type="Pfam" id="PF00144">
    <property type="entry name" value="Beta-lactamase"/>
    <property type="match status" value="1"/>
</dbReference>
<gene>
    <name evidence="5" type="ORF">IFJ75_00865</name>
</gene>
<keyword evidence="2" id="KW-0472">Membrane</keyword>
<comment type="subcellular location">
    <subcellularLocation>
        <location evidence="1">Membrane</location>
    </subcellularLocation>
</comment>
<name>A0A975C597_9CAUL</name>
<feature type="domain" description="Beta-lactamase-related" evidence="4">
    <location>
        <begin position="55"/>
        <end position="364"/>
    </location>
</feature>
<dbReference type="InterPro" id="IPR012338">
    <property type="entry name" value="Beta-lactam/transpept-like"/>
</dbReference>
<dbReference type="SUPFAM" id="SSF56601">
    <property type="entry name" value="beta-lactamase/transpeptidase-like"/>
    <property type="match status" value="1"/>
</dbReference>
<dbReference type="Gene3D" id="3.40.710.10">
    <property type="entry name" value="DD-peptidase/beta-lactamase superfamily"/>
    <property type="match status" value="1"/>
</dbReference>
<keyword evidence="3" id="KW-0732">Signal</keyword>
<evidence type="ECO:0000256" key="1">
    <source>
        <dbReference type="ARBA" id="ARBA00004370"/>
    </source>
</evidence>
<keyword evidence="6" id="KW-1185">Reference proteome</keyword>
<organism evidence="5 6">
    <name type="scientific">Brevundimonas goettingensis</name>
    <dbReference type="NCBI Taxonomy" id="2774190"/>
    <lineage>
        <taxon>Bacteria</taxon>
        <taxon>Pseudomonadati</taxon>
        <taxon>Pseudomonadota</taxon>
        <taxon>Alphaproteobacteria</taxon>
        <taxon>Caulobacterales</taxon>
        <taxon>Caulobacteraceae</taxon>
        <taxon>Brevundimonas</taxon>
    </lineage>
</organism>
<dbReference type="InterPro" id="IPR050491">
    <property type="entry name" value="AmpC-like"/>
</dbReference>
<dbReference type="RefSeq" id="WP_207870699.1">
    <property type="nucleotide sequence ID" value="NZ_CP062222.1"/>
</dbReference>